<evidence type="ECO:0000313" key="3">
    <source>
        <dbReference type="EMBL" id="APV45004.1"/>
    </source>
</evidence>
<reference evidence="4" key="1">
    <citation type="submission" date="2016-11" db="EMBL/GenBank/DDBJ databases">
        <title>Dehalogenimonas formicexedens sp. nov., a chlorinated alkane respiring bacterium isolated from contaminated groundwater.</title>
        <authorList>
            <person name="Key T.A."/>
            <person name="Bowman K.S."/>
            <person name="Lee I."/>
            <person name="Chun J."/>
            <person name="Albuquerque L."/>
            <person name="da Costa M.S."/>
            <person name="Rainey F.A."/>
            <person name="Moe W.M."/>
        </authorList>
    </citation>
    <scope>NUCLEOTIDE SEQUENCE [LARGE SCALE GENOMIC DNA]</scope>
    <source>
        <strain evidence="4">NSZ-14</strain>
    </source>
</reference>
<keyword evidence="1" id="KW-0472">Membrane</keyword>
<dbReference type="OrthoDB" id="164010at2"/>
<dbReference type="Proteomes" id="UP000185934">
    <property type="component" value="Chromosome"/>
</dbReference>
<keyword evidence="4" id="KW-1185">Reference proteome</keyword>
<feature type="domain" description="Zinc-ribbon" evidence="2">
    <location>
        <begin position="2"/>
        <end position="24"/>
    </location>
</feature>
<feature type="transmembrane region" description="Helical" evidence="1">
    <location>
        <begin position="91"/>
        <end position="112"/>
    </location>
</feature>
<protein>
    <submittedName>
        <fullName evidence="3">Zinc-ribbon domain-containing protein</fullName>
    </submittedName>
</protein>
<dbReference type="Pfam" id="PF13240">
    <property type="entry name" value="Zn_Ribbon_1"/>
    <property type="match status" value="1"/>
</dbReference>
<keyword evidence="1" id="KW-1133">Transmembrane helix</keyword>
<evidence type="ECO:0000313" key="4">
    <source>
        <dbReference type="Proteomes" id="UP000185934"/>
    </source>
</evidence>
<accession>A0A1P8F964</accession>
<evidence type="ECO:0000256" key="1">
    <source>
        <dbReference type="SAM" id="Phobius"/>
    </source>
</evidence>
<name>A0A1P8F964_9CHLR</name>
<dbReference type="EMBL" id="CP018258">
    <property type="protein sequence ID" value="APV45004.1"/>
    <property type="molecule type" value="Genomic_DNA"/>
</dbReference>
<keyword evidence="1" id="KW-0812">Transmembrane</keyword>
<sequence length="269" mass="29364">MYCPNCNKQNQDDSQFCFNCGTNLSQYKTNKAPEMAPQQVQSQNVVPPVASAPPIIPAHPVTTVPVPPTAGPIYINSSPPVYREKNKSIPIVILSIFLVLAIIGAGFLGFQWTNTKTNLTNENNSLQSSITAFQSEITSLNGSITTLTNDKTNLNYTITSLQGSVASLNTNLAAIQAKYPLKNFGSFSALQSWVSAHIQPGSSSANVFYQHALNVQTAAMNDGYFISACLYEYANGYYYVWCEAMVGTTAYWWDPEVGTVYLDLSNVHS</sequence>
<dbReference type="AlphaFoldDB" id="A0A1P8F964"/>
<dbReference type="KEGG" id="dfo:Dform_01684"/>
<organism evidence="3 4">
    <name type="scientific">Dehalogenimonas formicexedens</name>
    <dbReference type="NCBI Taxonomy" id="1839801"/>
    <lineage>
        <taxon>Bacteria</taxon>
        <taxon>Bacillati</taxon>
        <taxon>Chloroflexota</taxon>
        <taxon>Dehalococcoidia</taxon>
        <taxon>Dehalococcoidales</taxon>
        <taxon>Dehalococcoidaceae</taxon>
        <taxon>Dehalogenimonas</taxon>
    </lineage>
</organism>
<evidence type="ECO:0000259" key="2">
    <source>
        <dbReference type="Pfam" id="PF13240"/>
    </source>
</evidence>
<dbReference type="InterPro" id="IPR026870">
    <property type="entry name" value="Zinc_ribbon_dom"/>
</dbReference>
<proteinExistence type="predicted"/>
<dbReference type="STRING" id="1839801.Dform_01684"/>
<gene>
    <name evidence="3" type="ORF">Dform_01684</name>
</gene>
<dbReference type="Gene3D" id="1.20.5.340">
    <property type="match status" value="1"/>
</dbReference>